<protein>
    <recommendedName>
        <fullName evidence="3">Nuclease SbcCD subunit C</fullName>
    </recommendedName>
</protein>
<evidence type="ECO:0000259" key="4">
    <source>
        <dbReference type="Pfam" id="PF13476"/>
    </source>
</evidence>
<gene>
    <name evidence="5" type="ORF">GCM10025866_30960</name>
</gene>
<evidence type="ECO:0000313" key="6">
    <source>
        <dbReference type="Proteomes" id="UP001321498"/>
    </source>
</evidence>
<feature type="domain" description="Rad50/SbcC-type AAA" evidence="4">
    <location>
        <begin position="5"/>
        <end position="89"/>
    </location>
</feature>
<dbReference type="InterPro" id="IPR027417">
    <property type="entry name" value="P-loop_NTPase"/>
</dbReference>
<proteinExistence type="inferred from homology"/>
<keyword evidence="6" id="KW-1185">Reference proteome</keyword>
<name>A0ABN6XQA9_9MICO</name>
<evidence type="ECO:0000256" key="3">
    <source>
        <dbReference type="ARBA" id="ARBA00013368"/>
    </source>
</evidence>
<dbReference type="Gene3D" id="3.40.50.300">
    <property type="entry name" value="P-loop containing nucleotide triphosphate hydrolases"/>
    <property type="match status" value="1"/>
</dbReference>
<evidence type="ECO:0000313" key="5">
    <source>
        <dbReference type="EMBL" id="BDZ47187.1"/>
    </source>
</evidence>
<dbReference type="Proteomes" id="UP001321498">
    <property type="component" value="Chromosome"/>
</dbReference>
<dbReference type="EMBL" id="AP027731">
    <property type="protein sequence ID" value="BDZ47187.1"/>
    <property type="molecule type" value="Genomic_DNA"/>
</dbReference>
<dbReference type="InterPro" id="IPR038729">
    <property type="entry name" value="Rad50/SbcC_AAA"/>
</dbReference>
<accession>A0ABN6XQA9</accession>
<sequence>MKIRRLRLAGFGPYKDEQRVDFDEFDRDGIFLISGRTGAGKSSILDAICFALYSGIPRYDGRDAQIRSHHCDIDDPSFVELEFSLRGEDYRIWRTPEYLRPAKRGEG</sequence>
<evidence type="ECO:0000256" key="2">
    <source>
        <dbReference type="ARBA" id="ARBA00011322"/>
    </source>
</evidence>
<dbReference type="RefSeq" id="WP_286277137.1">
    <property type="nucleotide sequence ID" value="NZ_AP027731.1"/>
</dbReference>
<dbReference type="Pfam" id="PF13476">
    <property type="entry name" value="AAA_23"/>
    <property type="match status" value="1"/>
</dbReference>
<comment type="similarity">
    <text evidence="1">Belongs to the SMC family. SbcC subfamily.</text>
</comment>
<organism evidence="5 6">
    <name type="scientific">Naasia aerilata</name>
    <dbReference type="NCBI Taxonomy" id="1162966"/>
    <lineage>
        <taxon>Bacteria</taxon>
        <taxon>Bacillati</taxon>
        <taxon>Actinomycetota</taxon>
        <taxon>Actinomycetes</taxon>
        <taxon>Micrococcales</taxon>
        <taxon>Microbacteriaceae</taxon>
        <taxon>Naasia</taxon>
    </lineage>
</organism>
<comment type="subunit">
    <text evidence="2">Heterodimer of SbcC and SbcD.</text>
</comment>
<evidence type="ECO:0000256" key="1">
    <source>
        <dbReference type="ARBA" id="ARBA00006930"/>
    </source>
</evidence>
<dbReference type="PANTHER" id="PTHR32114">
    <property type="entry name" value="ABC TRANSPORTER ABCH.3"/>
    <property type="match status" value="1"/>
</dbReference>
<reference evidence="6" key="1">
    <citation type="journal article" date="2019" name="Int. J. Syst. Evol. Microbiol.">
        <title>The Global Catalogue of Microorganisms (GCM) 10K type strain sequencing project: providing services to taxonomists for standard genome sequencing and annotation.</title>
        <authorList>
            <consortium name="The Broad Institute Genomics Platform"/>
            <consortium name="The Broad Institute Genome Sequencing Center for Infectious Disease"/>
            <person name="Wu L."/>
            <person name="Ma J."/>
        </authorList>
    </citation>
    <scope>NUCLEOTIDE SEQUENCE [LARGE SCALE GENOMIC DNA]</scope>
    <source>
        <strain evidence="6">NBRC 108725</strain>
    </source>
</reference>
<dbReference type="SUPFAM" id="SSF52540">
    <property type="entry name" value="P-loop containing nucleoside triphosphate hydrolases"/>
    <property type="match status" value="1"/>
</dbReference>
<dbReference type="PANTHER" id="PTHR32114:SF2">
    <property type="entry name" value="ABC TRANSPORTER ABCH.3"/>
    <property type="match status" value="1"/>
</dbReference>